<dbReference type="EMBL" id="JBBPBK010000003">
    <property type="protein sequence ID" value="KAK9288410.1"/>
    <property type="molecule type" value="Genomic_DNA"/>
</dbReference>
<name>A0AAP0S715_LIQFO</name>
<evidence type="ECO:0000256" key="1">
    <source>
        <dbReference type="SAM" id="MobiDB-lite"/>
    </source>
</evidence>
<dbReference type="AlphaFoldDB" id="A0AAP0S715"/>
<evidence type="ECO:0000313" key="2">
    <source>
        <dbReference type="EMBL" id="KAK9288410.1"/>
    </source>
</evidence>
<feature type="compositionally biased region" description="Low complexity" evidence="1">
    <location>
        <begin position="195"/>
        <end position="209"/>
    </location>
</feature>
<gene>
    <name evidence="2" type="ORF">L1049_016866</name>
</gene>
<protein>
    <submittedName>
        <fullName evidence="2">Uncharacterized protein</fullName>
    </submittedName>
</protein>
<keyword evidence="3" id="KW-1185">Reference proteome</keyword>
<dbReference type="Proteomes" id="UP001415857">
    <property type="component" value="Unassembled WGS sequence"/>
</dbReference>
<accession>A0AAP0S715</accession>
<sequence length="335" mass="37350">MEKRQSTFLRITSLSLTALTRFRVPPAAVTPAIARRSPPAAAVLRLSVSFSSFATLPGFREFLPQFHILLWGQCTEHIVGGELSNEPMSNSYPYKVWYRRHTPHLFDNPVHQEGGSIVELLTQRLSSIHDLSYTVLHTAHGEDEYVAALDRIRQICIQTLETINEQQLLPPSIGAAADDPHPSDQPGTSTPFPEPSSSYVPSPSVEPFSPVRPPGPYGHSPSVGQYAVKDILESNEAESHMGGGYISQQQLVMLQPAVVRELPVQARGQRRVKGRGRGRVGVEVEFTVQRLYLHLPQLFSTHMVKGSCRLPEIHGFTFHSLHFHMVQHQRTHGLT</sequence>
<proteinExistence type="predicted"/>
<evidence type="ECO:0000313" key="3">
    <source>
        <dbReference type="Proteomes" id="UP001415857"/>
    </source>
</evidence>
<comment type="caution">
    <text evidence="2">The sequence shown here is derived from an EMBL/GenBank/DDBJ whole genome shotgun (WGS) entry which is preliminary data.</text>
</comment>
<reference evidence="2 3" key="1">
    <citation type="journal article" date="2024" name="Plant J.">
        <title>Genome sequences and population genomics reveal climatic adaptation and genomic divergence between two closely related sweetgum species.</title>
        <authorList>
            <person name="Xu W.Q."/>
            <person name="Ren C.Q."/>
            <person name="Zhang X.Y."/>
            <person name="Comes H.P."/>
            <person name="Liu X.H."/>
            <person name="Li Y.G."/>
            <person name="Kettle C.J."/>
            <person name="Jalonen R."/>
            <person name="Gaisberger H."/>
            <person name="Ma Y.Z."/>
            <person name="Qiu Y.X."/>
        </authorList>
    </citation>
    <scope>NUCLEOTIDE SEQUENCE [LARGE SCALE GENOMIC DNA]</scope>
    <source>
        <strain evidence="2">Hangzhou</strain>
    </source>
</reference>
<feature type="region of interest" description="Disordered" evidence="1">
    <location>
        <begin position="172"/>
        <end position="222"/>
    </location>
</feature>
<organism evidence="2 3">
    <name type="scientific">Liquidambar formosana</name>
    <name type="common">Formosan gum</name>
    <dbReference type="NCBI Taxonomy" id="63359"/>
    <lineage>
        <taxon>Eukaryota</taxon>
        <taxon>Viridiplantae</taxon>
        <taxon>Streptophyta</taxon>
        <taxon>Embryophyta</taxon>
        <taxon>Tracheophyta</taxon>
        <taxon>Spermatophyta</taxon>
        <taxon>Magnoliopsida</taxon>
        <taxon>eudicotyledons</taxon>
        <taxon>Gunneridae</taxon>
        <taxon>Pentapetalae</taxon>
        <taxon>Saxifragales</taxon>
        <taxon>Altingiaceae</taxon>
        <taxon>Liquidambar</taxon>
    </lineage>
</organism>